<dbReference type="Pfam" id="PF02386">
    <property type="entry name" value="TrkH"/>
    <property type="match status" value="1"/>
</dbReference>
<feature type="transmembrane region" description="Helical" evidence="8">
    <location>
        <begin position="391"/>
        <end position="409"/>
    </location>
</feature>
<dbReference type="AlphaFoldDB" id="A0A449BAV8"/>
<evidence type="ECO:0000256" key="3">
    <source>
        <dbReference type="ARBA" id="ARBA00022475"/>
    </source>
</evidence>
<gene>
    <name evidence="9" type="primary">ktrB</name>
    <name evidence="9" type="ORF">NCTC10184_00587</name>
</gene>
<feature type="transmembrane region" description="Helical" evidence="8">
    <location>
        <begin position="457"/>
        <end position="477"/>
    </location>
</feature>
<keyword evidence="7 8" id="KW-0472">Membrane</keyword>
<evidence type="ECO:0000313" key="9">
    <source>
        <dbReference type="EMBL" id="VEU78346.1"/>
    </source>
</evidence>
<dbReference type="RefSeq" id="WP_223211683.1">
    <property type="nucleotide sequence ID" value="NZ_LR215043.1"/>
</dbReference>
<dbReference type="Proteomes" id="UP000290876">
    <property type="component" value="Chromosome"/>
</dbReference>
<comment type="subcellular location">
    <subcellularLocation>
        <location evidence="1">Cell membrane</location>
        <topology evidence="1">Multi-pass membrane protein</topology>
    </subcellularLocation>
</comment>
<dbReference type="InterPro" id="IPR003445">
    <property type="entry name" value="Cat_transpt"/>
</dbReference>
<dbReference type="GO" id="GO:0008324">
    <property type="term" value="F:monoatomic cation transmembrane transporter activity"/>
    <property type="evidence" value="ECO:0007669"/>
    <property type="project" value="InterPro"/>
</dbReference>
<dbReference type="PANTHER" id="PTHR32024">
    <property type="entry name" value="TRK SYSTEM POTASSIUM UPTAKE PROTEIN TRKG-RELATED"/>
    <property type="match status" value="1"/>
</dbReference>
<evidence type="ECO:0000256" key="5">
    <source>
        <dbReference type="ARBA" id="ARBA00022989"/>
    </source>
</evidence>
<keyword evidence="3" id="KW-1003">Cell membrane</keyword>
<accession>A0A449BAV8</accession>
<proteinExistence type="predicted"/>
<dbReference type="GO" id="GO:0030001">
    <property type="term" value="P:metal ion transport"/>
    <property type="evidence" value="ECO:0007669"/>
    <property type="project" value="UniProtKB-ARBA"/>
</dbReference>
<keyword evidence="6" id="KW-0406">Ion transport</keyword>
<dbReference type="GO" id="GO:0005886">
    <property type="term" value="C:plasma membrane"/>
    <property type="evidence" value="ECO:0007669"/>
    <property type="project" value="UniProtKB-SubCell"/>
</dbReference>
<feature type="transmembrane region" description="Helical" evidence="8">
    <location>
        <begin position="215"/>
        <end position="242"/>
    </location>
</feature>
<sequence length="496" mass="55876">MIFTVYLIIVLVSAFLLYAPITHSYRFSGWNSVSFLDALFTSVSAFSDTGLVTKNTFETWNVFGEVIIAFLILIGGVGVFALKIYIFNILFFKKKTALKELELVSTERSSSNSREVKSIIVISISILFIVWIVFGFILTFYFYFNQPEIVKAQQLVPVEDTKNFFDYAPVGKFVSPYKNIGISFRYGFFHAISALNNAGFDIIGDNSLFAYYYNISLQVIFVILLVIGGLGYPVIHDIFNYFRYKFQGNKRKYQWQLVTKISVWTYFIVTLVGFLLLIAFEVSSKRSTSFWNDTKMFYGTHGKRVWSLLFISFSSRSAGFATFPMEALSSPSNFIVTVLMFLGAAPSSTGGGIRTTTFAIIILTLISRIMGRPSVRAFKRKIADSSVRNSFLVFLTGIILVLTGTFIISTSSTNYGGAADATKFHFQHYLFEVASAFGTAGLTTGVTAYLNVVSKITMIFIMFIGQFGISSSILVWGRKRNYTYRYEYLTQEVITG</sequence>
<keyword evidence="5 8" id="KW-1133">Transmembrane helix</keyword>
<dbReference type="PANTHER" id="PTHR32024:SF1">
    <property type="entry name" value="KTR SYSTEM POTASSIUM UPTAKE PROTEIN B"/>
    <property type="match status" value="1"/>
</dbReference>
<dbReference type="KEGG" id="mcob:NCTC10184_00587"/>
<evidence type="ECO:0000256" key="6">
    <source>
        <dbReference type="ARBA" id="ARBA00023065"/>
    </source>
</evidence>
<keyword evidence="2" id="KW-0813">Transport</keyword>
<evidence type="ECO:0000256" key="8">
    <source>
        <dbReference type="SAM" id="Phobius"/>
    </source>
</evidence>
<evidence type="ECO:0000256" key="2">
    <source>
        <dbReference type="ARBA" id="ARBA00022448"/>
    </source>
</evidence>
<evidence type="ECO:0000256" key="4">
    <source>
        <dbReference type="ARBA" id="ARBA00022692"/>
    </source>
</evidence>
<name>A0A449BAV8_9BACT</name>
<keyword evidence="4 8" id="KW-0812">Transmembrane</keyword>
<feature type="transmembrane region" description="Helical" evidence="8">
    <location>
        <begin position="118"/>
        <end position="144"/>
    </location>
</feature>
<evidence type="ECO:0000256" key="7">
    <source>
        <dbReference type="ARBA" id="ARBA00023136"/>
    </source>
</evidence>
<feature type="transmembrane region" description="Helical" evidence="8">
    <location>
        <begin position="353"/>
        <end position="370"/>
    </location>
</feature>
<evidence type="ECO:0000313" key="10">
    <source>
        <dbReference type="Proteomes" id="UP000290876"/>
    </source>
</evidence>
<protein>
    <submittedName>
        <fullName evidence="9">Ktr system potassium uptake protein B</fullName>
    </submittedName>
</protein>
<keyword evidence="10" id="KW-1185">Reference proteome</keyword>
<feature type="transmembrane region" description="Helical" evidence="8">
    <location>
        <begin position="66"/>
        <end position="91"/>
    </location>
</feature>
<organism evidence="9 10">
    <name type="scientific">Mycoplasmopsis columbinasalis</name>
    <dbReference type="NCBI Taxonomy" id="114880"/>
    <lineage>
        <taxon>Bacteria</taxon>
        <taxon>Bacillati</taxon>
        <taxon>Mycoplasmatota</taxon>
        <taxon>Mycoplasmoidales</taxon>
        <taxon>Metamycoplasmataceae</taxon>
        <taxon>Mycoplasmopsis</taxon>
    </lineage>
</organism>
<dbReference type="EMBL" id="LR215043">
    <property type="protein sequence ID" value="VEU78346.1"/>
    <property type="molecule type" value="Genomic_DNA"/>
</dbReference>
<evidence type="ECO:0000256" key="1">
    <source>
        <dbReference type="ARBA" id="ARBA00004651"/>
    </source>
</evidence>
<reference evidence="9 10" key="1">
    <citation type="submission" date="2019-01" db="EMBL/GenBank/DDBJ databases">
        <authorList>
            <consortium name="Pathogen Informatics"/>
        </authorList>
    </citation>
    <scope>NUCLEOTIDE SEQUENCE [LARGE SCALE GENOMIC DNA]</scope>
    <source>
        <strain evidence="9 10">NCTC10184</strain>
    </source>
</reference>
<feature type="transmembrane region" description="Helical" evidence="8">
    <location>
        <begin position="263"/>
        <end position="284"/>
    </location>
</feature>